<organism evidence="1 2">
    <name type="scientific">Campylobacter concisus</name>
    <dbReference type="NCBI Taxonomy" id="199"/>
    <lineage>
        <taxon>Bacteria</taxon>
        <taxon>Pseudomonadati</taxon>
        <taxon>Campylobacterota</taxon>
        <taxon>Epsilonproteobacteria</taxon>
        <taxon>Campylobacterales</taxon>
        <taxon>Campylobacteraceae</taxon>
        <taxon>Campylobacter</taxon>
    </lineage>
</organism>
<reference evidence="1 2" key="1">
    <citation type="submission" date="2017-04" db="EMBL/GenBank/DDBJ databases">
        <title>Complete genome of Campylobacter concisus ATCC 33237T and draft genomes for an additional eight well characterized C. concisus strains.</title>
        <authorList>
            <person name="Cornelius A.J."/>
            <person name="Miller W.G."/>
            <person name="Lastovica A.J."/>
            <person name="On S.L."/>
            <person name="French N.P."/>
            <person name="Vandenberg O."/>
            <person name="Biggs P.J."/>
        </authorList>
    </citation>
    <scope>NUCLEOTIDE SEQUENCE [LARGE SCALE GENOMIC DNA]</scope>
    <source>
        <strain evidence="1 2">Lasto127.99</strain>
    </source>
</reference>
<proteinExistence type="predicted"/>
<keyword evidence="1" id="KW-0436">Ligase</keyword>
<dbReference type="RefSeq" id="WP_087582146.1">
    <property type="nucleotide sequence ID" value="NZ_NDYQ01000017.1"/>
</dbReference>
<protein>
    <submittedName>
        <fullName evidence="1">Glutamyl-tRNA synthetase</fullName>
    </submittedName>
</protein>
<dbReference type="InterPro" id="IPR058078">
    <property type="entry name" value="Cj0814-like"/>
</dbReference>
<gene>
    <name evidence="1" type="ORF">B9N60_09285</name>
</gene>
<accession>A0A1Y5NEP5</accession>
<dbReference type="EMBL" id="NDYQ01000017">
    <property type="protein sequence ID" value="OUT16292.1"/>
    <property type="molecule type" value="Genomic_DNA"/>
</dbReference>
<dbReference type="AlphaFoldDB" id="A0A1Y5NEP5"/>
<comment type="caution">
    <text evidence="1">The sequence shown here is derived from an EMBL/GenBank/DDBJ whole genome shotgun (WGS) entry which is preliminary data.</text>
</comment>
<name>A0A1Y5NEP5_9BACT</name>
<dbReference type="GO" id="GO:0004812">
    <property type="term" value="F:aminoacyl-tRNA ligase activity"/>
    <property type="evidence" value="ECO:0007669"/>
    <property type="project" value="UniProtKB-KW"/>
</dbReference>
<keyword evidence="1" id="KW-0030">Aminoacyl-tRNA synthetase</keyword>
<sequence>MSIFSVSTQKYSSVATEAKARKLQKEQSESAKFQNALANNEKTKDIAQNLQRLELTKDTQQSIYSVKFKDKNELGYQSDKAGFMDASFNKAASLLQDFKLHKSTIKEFLNFATKQNNINSVLYSNASGKLFDNDVFENIDIADTIGQYYAIFSQVMGKSLNKDSFTDSDLANLPKGYISQGMKGIDFNADLSDRSNIDFLNSRKNEVVTNIFSSEYEMKLASNLKNYLAKIGIKTNLKKLNFANLEQENTGGFSPDLSYYKMESGYKKEALFISFLKSENPAILEGGETALKPEVLLNNAFIAAQTKDHRNKSLSDVTTLKKLAEDRENFKNLVLELLKNSALKPSEDNINLAFNELNQIYALGRQK</sequence>
<evidence type="ECO:0000313" key="2">
    <source>
        <dbReference type="Proteomes" id="UP000195893"/>
    </source>
</evidence>
<evidence type="ECO:0000313" key="1">
    <source>
        <dbReference type="EMBL" id="OUT16292.1"/>
    </source>
</evidence>
<dbReference type="Proteomes" id="UP000195893">
    <property type="component" value="Unassembled WGS sequence"/>
</dbReference>
<dbReference type="NCBIfam" id="NF046095">
    <property type="entry name" value="flg_dep_Cj0814"/>
    <property type="match status" value="1"/>
</dbReference>